<dbReference type="Proteomes" id="UP001497482">
    <property type="component" value="Chromosome 5"/>
</dbReference>
<feature type="transmembrane region" description="Helical" evidence="6">
    <location>
        <begin position="230"/>
        <end position="248"/>
    </location>
</feature>
<evidence type="ECO:0000256" key="2">
    <source>
        <dbReference type="ARBA" id="ARBA00022692"/>
    </source>
</evidence>
<proteinExistence type="predicted"/>
<feature type="transmembrane region" description="Helical" evidence="6">
    <location>
        <begin position="146"/>
        <end position="166"/>
    </location>
</feature>
<feature type="transmembrane region" description="Helical" evidence="6">
    <location>
        <begin position="364"/>
        <end position="387"/>
    </location>
</feature>
<feature type="transmembrane region" description="Helical" evidence="6">
    <location>
        <begin position="399"/>
        <end position="421"/>
    </location>
</feature>
<evidence type="ECO:0000313" key="8">
    <source>
        <dbReference type="EMBL" id="CAL1607221.1"/>
    </source>
</evidence>
<dbReference type="EMBL" id="OZ035827">
    <property type="protein sequence ID" value="CAL1607221.1"/>
    <property type="molecule type" value="Genomic_DNA"/>
</dbReference>
<keyword evidence="2 6" id="KW-0812">Transmembrane</keyword>
<organism evidence="8 9">
    <name type="scientific">Knipowitschia caucasica</name>
    <name type="common">Caucasian dwarf goby</name>
    <name type="synonym">Pomatoschistus caucasicus</name>
    <dbReference type="NCBI Taxonomy" id="637954"/>
    <lineage>
        <taxon>Eukaryota</taxon>
        <taxon>Metazoa</taxon>
        <taxon>Chordata</taxon>
        <taxon>Craniata</taxon>
        <taxon>Vertebrata</taxon>
        <taxon>Euteleostomi</taxon>
        <taxon>Actinopterygii</taxon>
        <taxon>Neopterygii</taxon>
        <taxon>Teleostei</taxon>
        <taxon>Neoteleostei</taxon>
        <taxon>Acanthomorphata</taxon>
        <taxon>Gobiaria</taxon>
        <taxon>Gobiiformes</taxon>
        <taxon>Gobioidei</taxon>
        <taxon>Gobiidae</taxon>
        <taxon>Gobiinae</taxon>
        <taxon>Knipowitschia</taxon>
    </lineage>
</organism>
<evidence type="ECO:0000256" key="1">
    <source>
        <dbReference type="ARBA" id="ARBA00004141"/>
    </source>
</evidence>
<dbReference type="GO" id="GO:0016020">
    <property type="term" value="C:membrane"/>
    <property type="evidence" value="ECO:0007669"/>
    <property type="project" value="UniProtKB-SubCell"/>
</dbReference>
<feature type="compositionally biased region" description="Basic and acidic residues" evidence="5">
    <location>
        <begin position="525"/>
        <end position="538"/>
    </location>
</feature>
<reference evidence="8 9" key="1">
    <citation type="submission" date="2024-04" db="EMBL/GenBank/DDBJ databases">
        <authorList>
            <person name="Waldvogel A.-M."/>
            <person name="Schoenle A."/>
        </authorList>
    </citation>
    <scope>NUCLEOTIDE SEQUENCE [LARGE SCALE GENOMIC DNA]</scope>
</reference>
<dbReference type="InterPro" id="IPR025754">
    <property type="entry name" value="TRC8_N_dom"/>
</dbReference>
<feature type="transmembrane region" description="Helical" evidence="6">
    <location>
        <begin position="178"/>
        <end position="197"/>
    </location>
</feature>
<sequence length="538" mass="60794">MTEPMFHCLSWLGQMLLLLAMESLMSVFTAGLWGWALMPLQTGVAFCFSLILLCPSVVVELLLLDMGMAVACVSVVLNYFVLFVWDLHVNLAPGWVWPCLGLVQLFLGLIFCITIIVDRVSPFGILLGMVVPVLHQYLGIPLLPQLVFFLMIPVLILLTLDYICFMKNHSYWYNHDRFNLMLLLEVWSSYWIVRVLAKALILLHGLQGEGCSWAALSNVLSTLLVSSSESVIAVLGMNAVIAFVAMSLEKHLYSNMLYFNIPPTPSPVDVYGVFVKELSVLWILGLQFGLWDLEPTQRLERLLQNMYLLLVLGLAGVHCSVHVVLLGLGQSQHLLVPALVVSGLMLYFPVHVMLVFWQLYDWDVWLLTATAFSLLLVLKVLVSVWFWVCRHLTPERHTWLSYTSVMVTLQMEMVLGALMVAMRVYSLLQSRRIRHLLLLLLHLYTHTLIPGVIRSHLDKDFVAGRVLRLPMVFLLNIWGPVCAEAYEDLSPQNLSAQRLLHLPQSLRSRAPRGRGGGRHTGGGYMREDRMGMGREGEG</sequence>
<keyword evidence="4 6" id="KW-0472">Membrane</keyword>
<evidence type="ECO:0000256" key="4">
    <source>
        <dbReference type="ARBA" id="ARBA00023136"/>
    </source>
</evidence>
<feature type="transmembrane region" description="Helical" evidence="6">
    <location>
        <begin position="95"/>
        <end position="116"/>
    </location>
</feature>
<accession>A0AAV2M1S2</accession>
<protein>
    <recommendedName>
        <fullName evidence="7">TRC8-like N-terminal domain-containing protein</fullName>
    </recommendedName>
</protein>
<feature type="region of interest" description="Disordered" evidence="5">
    <location>
        <begin position="507"/>
        <end position="538"/>
    </location>
</feature>
<evidence type="ECO:0000313" key="9">
    <source>
        <dbReference type="Proteomes" id="UP001497482"/>
    </source>
</evidence>
<dbReference type="AlphaFoldDB" id="A0AAV2M1S2"/>
<gene>
    <name evidence="8" type="ORF">KC01_LOCUS34284</name>
</gene>
<feature type="transmembrane region" description="Helical" evidence="6">
    <location>
        <begin position="334"/>
        <end position="357"/>
    </location>
</feature>
<feature type="transmembrane region" description="Helical" evidence="6">
    <location>
        <begin position="12"/>
        <end position="36"/>
    </location>
</feature>
<name>A0AAV2M1S2_KNICA</name>
<feature type="transmembrane region" description="Helical" evidence="6">
    <location>
        <begin position="70"/>
        <end position="89"/>
    </location>
</feature>
<evidence type="ECO:0000256" key="3">
    <source>
        <dbReference type="ARBA" id="ARBA00022989"/>
    </source>
</evidence>
<keyword evidence="9" id="KW-1185">Reference proteome</keyword>
<dbReference type="Pfam" id="PF13705">
    <property type="entry name" value="TRC8_N"/>
    <property type="match status" value="1"/>
</dbReference>
<evidence type="ECO:0000259" key="7">
    <source>
        <dbReference type="Pfam" id="PF13705"/>
    </source>
</evidence>
<evidence type="ECO:0000256" key="6">
    <source>
        <dbReference type="SAM" id="Phobius"/>
    </source>
</evidence>
<keyword evidence="3 6" id="KW-1133">Transmembrane helix</keyword>
<feature type="transmembrane region" description="Helical" evidence="6">
    <location>
        <begin position="307"/>
        <end position="328"/>
    </location>
</feature>
<evidence type="ECO:0000256" key="5">
    <source>
        <dbReference type="SAM" id="MobiDB-lite"/>
    </source>
</evidence>
<feature type="transmembrane region" description="Helical" evidence="6">
    <location>
        <begin position="42"/>
        <end position="63"/>
    </location>
</feature>
<comment type="subcellular location">
    <subcellularLocation>
        <location evidence="1">Membrane</location>
        <topology evidence="1">Multi-pass membrane protein</topology>
    </subcellularLocation>
</comment>
<feature type="domain" description="TRC8-like N-terminal" evidence="7">
    <location>
        <begin position="178"/>
        <end position="444"/>
    </location>
</feature>